<evidence type="ECO:0000259" key="5">
    <source>
        <dbReference type="PROSITE" id="PS50949"/>
    </source>
</evidence>
<evidence type="ECO:0000313" key="7">
    <source>
        <dbReference type="Proteomes" id="UP000248259"/>
    </source>
</evidence>
<dbReference type="InterPro" id="IPR008920">
    <property type="entry name" value="TF_FadR/GntR_C"/>
</dbReference>
<dbReference type="SUPFAM" id="SSF48008">
    <property type="entry name" value="GntR ligand-binding domain-like"/>
    <property type="match status" value="1"/>
</dbReference>
<keyword evidence="7" id="KW-1185">Reference proteome</keyword>
<dbReference type="AlphaFoldDB" id="A0A323V538"/>
<dbReference type="CDD" id="cd07377">
    <property type="entry name" value="WHTH_GntR"/>
    <property type="match status" value="1"/>
</dbReference>
<dbReference type="InterPro" id="IPR036388">
    <property type="entry name" value="WH-like_DNA-bd_sf"/>
</dbReference>
<dbReference type="OrthoDB" id="5243844at2"/>
<feature type="region of interest" description="Disordered" evidence="4">
    <location>
        <begin position="1"/>
        <end position="41"/>
    </location>
</feature>
<sequence>MTRTPATPTSPEPDETDSLSDEALSTLHETDDTPATGRRGSGDIEQQIYHSVFEGVMNQRLAPGTRLPEAVLSKLFKVSRSTVRKVLQQLAHDHIVELRPNQSAVVATPTPEETRAIFEARQVMEAAIVRLVVRHATAEDIAGLRTQLAEEHAAMHRYDQPAWARLASAFHLKLGALARNPVLAGYLTELVSRCSLIVALYEPPGNASCEHAEHGQIVDCIERGDADAAVALMRAHLETLERNICLDRSEEEHSLARMLGLR</sequence>
<dbReference type="InterPro" id="IPR036390">
    <property type="entry name" value="WH_DNA-bd_sf"/>
</dbReference>
<dbReference type="GO" id="GO:0003700">
    <property type="term" value="F:DNA-binding transcription factor activity"/>
    <property type="evidence" value="ECO:0007669"/>
    <property type="project" value="InterPro"/>
</dbReference>
<reference evidence="6 7" key="1">
    <citation type="submission" date="2018-06" db="EMBL/GenBank/DDBJ databases">
        <title>Azoarcus communis strain SWub3 genome.</title>
        <authorList>
            <person name="Zorraquino Salvo V."/>
            <person name="Toubiana D."/>
            <person name="Blumwald E."/>
        </authorList>
    </citation>
    <scope>NUCLEOTIDE SEQUENCE [LARGE SCALE GENOMIC DNA]</scope>
    <source>
        <strain evidence="6 7">SWub3</strain>
    </source>
</reference>
<evidence type="ECO:0000256" key="3">
    <source>
        <dbReference type="ARBA" id="ARBA00023163"/>
    </source>
</evidence>
<dbReference type="EMBL" id="QKOE01000016">
    <property type="protein sequence ID" value="PZA15248.1"/>
    <property type="molecule type" value="Genomic_DNA"/>
</dbReference>
<gene>
    <name evidence="6" type="ORF">DNK49_18070</name>
</gene>
<keyword evidence="1" id="KW-0805">Transcription regulation</keyword>
<evidence type="ECO:0000313" key="6">
    <source>
        <dbReference type="EMBL" id="PZA15248.1"/>
    </source>
</evidence>
<dbReference type="Gene3D" id="1.20.120.530">
    <property type="entry name" value="GntR ligand-binding domain-like"/>
    <property type="match status" value="1"/>
</dbReference>
<dbReference type="SUPFAM" id="SSF46785">
    <property type="entry name" value="Winged helix' DNA-binding domain"/>
    <property type="match status" value="1"/>
</dbReference>
<keyword evidence="2" id="KW-0238">DNA-binding</keyword>
<evidence type="ECO:0000256" key="4">
    <source>
        <dbReference type="SAM" id="MobiDB-lite"/>
    </source>
</evidence>
<dbReference type="GO" id="GO:0003677">
    <property type="term" value="F:DNA binding"/>
    <property type="evidence" value="ECO:0007669"/>
    <property type="project" value="UniProtKB-KW"/>
</dbReference>
<evidence type="ECO:0000256" key="2">
    <source>
        <dbReference type="ARBA" id="ARBA00023125"/>
    </source>
</evidence>
<dbReference type="Pfam" id="PF07729">
    <property type="entry name" value="FCD"/>
    <property type="match status" value="1"/>
</dbReference>
<name>A0A323V538_9RHOO</name>
<protein>
    <submittedName>
        <fullName evidence="6">GntR family transcriptional regulator</fullName>
    </submittedName>
</protein>
<dbReference type="InterPro" id="IPR011711">
    <property type="entry name" value="GntR_C"/>
</dbReference>
<dbReference type="Proteomes" id="UP000248259">
    <property type="component" value="Unassembled WGS sequence"/>
</dbReference>
<dbReference type="SMART" id="SM00345">
    <property type="entry name" value="HTH_GNTR"/>
    <property type="match status" value="1"/>
</dbReference>
<dbReference type="InterPro" id="IPR000524">
    <property type="entry name" value="Tscrpt_reg_HTH_GntR"/>
</dbReference>
<dbReference type="RefSeq" id="WP_110527747.1">
    <property type="nucleotide sequence ID" value="NZ_QKOE01000016.1"/>
</dbReference>
<dbReference type="Gene3D" id="1.10.10.10">
    <property type="entry name" value="Winged helix-like DNA-binding domain superfamily/Winged helix DNA-binding domain"/>
    <property type="match status" value="1"/>
</dbReference>
<dbReference type="SMART" id="SM00895">
    <property type="entry name" value="FCD"/>
    <property type="match status" value="1"/>
</dbReference>
<proteinExistence type="predicted"/>
<comment type="caution">
    <text evidence="6">The sequence shown here is derived from an EMBL/GenBank/DDBJ whole genome shotgun (WGS) entry which is preliminary data.</text>
</comment>
<keyword evidence="3" id="KW-0804">Transcription</keyword>
<dbReference type="Pfam" id="PF00392">
    <property type="entry name" value="GntR"/>
    <property type="match status" value="1"/>
</dbReference>
<dbReference type="PROSITE" id="PS50949">
    <property type="entry name" value="HTH_GNTR"/>
    <property type="match status" value="1"/>
</dbReference>
<evidence type="ECO:0000256" key="1">
    <source>
        <dbReference type="ARBA" id="ARBA00023015"/>
    </source>
</evidence>
<feature type="domain" description="HTH gntR-type" evidence="5">
    <location>
        <begin position="42"/>
        <end position="109"/>
    </location>
</feature>
<dbReference type="PANTHER" id="PTHR43537:SF53">
    <property type="entry name" value="HTH-TYPE TRANSCRIPTIONAL REPRESSOR NANR"/>
    <property type="match status" value="1"/>
</dbReference>
<dbReference type="PANTHER" id="PTHR43537">
    <property type="entry name" value="TRANSCRIPTIONAL REGULATOR, GNTR FAMILY"/>
    <property type="match status" value="1"/>
</dbReference>
<organism evidence="6 7">
    <name type="scientific">Parazoarcus communis SWub3 = DSM 12120</name>
    <dbReference type="NCBI Taxonomy" id="1121029"/>
    <lineage>
        <taxon>Bacteria</taxon>
        <taxon>Pseudomonadati</taxon>
        <taxon>Pseudomonadota</taxon>
        <taxon>Betaproteobacteria</taxon>
        <taxon>Rhodocyclales</taxon>
        <taxon>Zoogloeaceae</taxon>
        <taxon>Parazoarcus</taxon>
    </lineage>
</organism>
<accession>A0A323V538</accession>